<evidence type="ECO:0000256" key="3">
    <source>
        <dbReference type="SAM" id="MobiDB-lite"/>
    </source>
</evidence>
<dbReference type="PANTHER" id="PTHR48228">
    <property type="entry name" value="SUCCINYL-COA--D-CITRAMALATE COA-TRANSFERASE"/>
    <property type="match status" value="1"/>
</dbReference>
<proteinExistence type="inferred from homology"/>
<evidence type="ECO:0000256" key="2">
    <source>
        <dbReference type="ARBA" id="ARBA00023235"/>
    </source>
</evidence>
<dbReference type="InterPro" id="IPR003673">
    <property type="entry name" value="CoA-Trfase_fam_III"/>
</dbReference>
<dbReference type="Gene3D" id="3.30.1540.10">
    <property type="entry name" value="formyl-coa transferase, domain 3"/>
    <property type="match status" value="1"/>
</dbReference>
<protein>
    <recommendedName>
        <fullName evidence="6">Alpha-methylacyl-CoA racemase</fullName>
    </recommendedName>
</protein>
<dbReference type="OrthoDB" id="16747at2759"/>
<accession>A0A163KAB7</accession>
<dbReference type="SUPFAM" id="SSF89796">
    <property type="entry name" value="CoA-transferase family III (CaiB/BaiF)"/>
    <property type="match status" value="1"/>
</dbReference>
<evidence type="ECO:0000313" key="4">
    <source>
        <dbReference type="EMBL" id="SAM05623.1"/>
    </source>
</evidence>
<organism evidence="4">
    <name type="scientific">Absidia glauca</name>
    <name type="common">Pin mould</name>
    <dbReference type="NCBI Taxonomy" id="4829"/>
    <lineage>
        <taxon>Eukaryota</taxon>
        <taxon>Fungi</taxon>
        <taxon>Fungi incertae sedis</taxon>
        <taxon>Mucoromycota</taxon>
        <taxon>Mucoromycotina</taxon>
        <taxon>Mucoromycetes</taxon>
        <taxon>Mucorales</taxon>
        <taxon>Cunninghamellaceae</taxon>
        <taxon>Absidia</taxon>
    </lineage>
</organism>
<dbReference type="OMA" id="VVIDPFR"/>
<dbReference type="FunFam" id="3.30.1540.10:FF:000004">
    <property type="entry name" value="Probable alpha-methylacyl-CoA racemase mcr"/>
    <property type="match status" value="1"/>
</dbReference>
<reference evidence="4" key="1">
    <citation type="submission" date="2016-04" db="EMBL/GenBank/DDBJ databases">
        <authorList>
            <person name="Evans L.H."/>
            <person name="Alamgir A."/>
            <person name="Owens N."/>
            <person name="Weber N.D."/>
            <person name="Virtaneva K."/>
            <person name="Barbian K."/>
            <person name="Babar A."/>
            <person name="Rosenke K."/>
        </authorList>
    </citation>
    <scope>NUCLEOTIDE SEQUENCE [LARGE SCALE GENOMIC DNA]</scope>
    <source>
        <strain evidence="4">CBS 101.48</strain>
    </source>
</reference>
<dbReference type="InParanoid" id="A0A163KAB7"/>
<keyword evidence="5" id="KW-1185">Reference proteome</keyword>
<feature type="region of interest" description="Disordered" evidence="3">
    <location>
        <begin position="308"/>
        <end position="352"/>
    </location>
</feature>
<dbReference type="InterPro" id="IPR044855">
    <property type="entry name" value="CoA-Trfase_III_dom3_sf"/>
</dbReference>
<dbReference type="Proteomes" id="UP000078561">
    <property type="component" value="Unassembled WGS sequence"/>
</dbReference>
<evidence type="ECO:0000256" key="1">
    <source>
        <dbReference type="ARBA" id="ARBA00008383"/>
    </source>
</evidence>
<keyword evidence="2" id="KW-0413">Isomerase</keyword>
<evidence type="ECO:0008006" key="6">
    <source>
        <dbReference type="Google" id="ProtNLM"/>
    </source>
</evidence>
<evidence type="ECO:0000313" key="5">
    <source>
        <dbReference type="Proteomes" id="UP000078561"/>
    </source>
</evidence>
<sequence length="390" mass="42204">MLPLSGLTVFEMAGLAPAPFAGMVLADFGAKVIRVDRPNSTHVDLLSRNKQSIALDMKNPVAIQVFKKLLTKADILLDPFRPGVMEKLGLGPRELHEINPRLIFARLSGFGQTGPSAMAAGHDINYLAISGVLEMLGRQGGAPAFPMNLLADFAGGGLMCVMGILMAVVERSRSGKGQVVDANLTSGTAYLNSFPYLMRQQGLIWSGERGTNMLDGGSHFYEVYKTKDERYMAVGAIEPQFYAALLQGLGLDSDDSLPGQLESDHWPAMKTRFASLFASKTQLEWTKIFDGTDACVTPVLSTDECIPGYNAQDSRASDKENQQYWPRQASPPQPAPLLSRTPARPVTEDPSLLQGGAHTIQVLSDCGLSGKEIETLIKNNVVFDVSDSKL</sequence>
<dbReference type="PANTHER" id="PTHR48228:SF5">
    <property type="entry name" value="ALPHA-METHYLACYL-COA RACEMASE"/>
    <property type="match status" value="1"/>
</dbReference>
<dbReference type="EMBL" id="LT554468">
    <property type="protein sequence ID" value="SAM05623.1"/>
    <property type="molecule type" value="Genomic_DNA"/>
</dbReference>
<comment type="similarity">
    <text evidence="1">Belongs to the CoA-transferase III family.</text>
</comment>
<dbReference type="Pfam" id="PF02515">
    <property type="entry name" value="CoA_transf_3"/>
    <property type="match status" value="1"/>
</dbReference>
<dbReference type="STRING" id="4829.A0A163KAB7"/>
<gene>
    <name evidence="4" type="primary">ABSGL_11498.1 scaffold 12295</name>
</gene>
<dbReference type="InterPro" id="IPR023606">
    <property type="entry name" value="CoA-Trfase_III_dom_1_sf"/>
</dbReference>
<dbReference type="Gene3D" id="3.40.50.10540">
    <property type="entry name" value="Crotonobetainyl-coa:carnitine coa-transferase, domain 1"/>
    <property type="match status" value="1"/>
</dbReference>
<name>A0A163KAB7_ABSGL</name>
<dbReference type="GO" id="GO:0016853">
    <property type="term" value="F:isomerase activity"/>
    <property type="evidence" value="ECO:0007669"/>
    <property type="project" value="UniProtKB-KW"/>
</dbReference>
<dbReference type="InterPro" id="IPR050509">
    <property type="entry name" value="CoA-transferase_III"/>
</dbReference>
<dbReference type="AlphaFoldDB" id="A0A163KAB7"/>